<reference evidence="2" key="1">
    <citation type="submission" date="2022-06" db="EMBL/GenBank/DDBJ databases">
        <authorList>
            <person name="Berger JAMES D."/>
            <person name="Berger JAMES D."/>
        </authorList>
    </citation>
    <scope>NUCLEOTIDE SEQUENCE [LARGE SCALE GENOMIC DNA]</scope>
</reference>
<dbReference type="WBParaSite" id="SRDH1_42920.1">
    <property type="protein sequence ID" value="SRDH1_42920.1"/>
    <property type="gene ID" value="SRDH1_42920"/>
</dbReference>
<keyword evidence="2" id="KW-1185">Reference proteome</keyword>
<dbReference type="PANTHER" id="PTHR31569:SF4">
    <property type="entry name" value="SWIM-TYPE DOMAIN-CONTAINING PROTEIN"/>
    <property type="match status" value="1"/>
</dbReference>
<dbReference type="InterPro" id="IPR052579">
    <property type="entry name" value="Zinc_finger_SWIM"/>
</dbReference>
<feature type="region of interest" description="Disordered" evidence="1">
    <location>
        <begin position="226"/>
        <end position="248"/>
    </location>
</feature>
<dbReference type="PANTHER" id="PTHR31569">
    <property type="entry name" value="SWIM-TYPE DOMAIN-CONTAINING PROTEIN"/>
    <property type="match status" value="1"/>
</dbReference>
<sequence>MQVQEATYSNIKPSAVNKLSPVCGVSCLRDMGVDLSDAFQRLVLSRHFGSWAEFESALSEFQRITHTHYIHAESKVMKDVKFKYMFVVFQCTFGHKRKPQGLGLKKKPSKFLNCQSTFRVTLELGEYIIKSFKMFHNHPCSDFWMVCDPWTRRISSEDKENMKSVLLQSPVGEVTKSVRERIGKQITPGDGKTIKAQLPIGYGTRIKVCTLRQDCGPRSSCEQVESHHKYPKVAGNNPRHNKSRKNSGQLLLKSRQAESTKNLPSLILHCLTYSLPYSTQKGENTERLIT</sequence>
<evidence type="ECO:0000256" key="1">
    <source>
        <dbReference type="SAM" id="MobiDB-lite"/>
    </source>
</evidence>
<protein>
    <recommendedName>
        <fullName evidence="4">FAR1 domain-containing protein</fullName>
    </recommendedName>
</protein>
<organism evidence="2 3">
    <name type="scientific">Schistosoma rodhaini</name>
    <dbReference type="NCBI Taxonomy" id="6188"/>
    <lineage>
        <taxon>Eukaryota</taxon>
        <taxon>Metazoa</taxon>
        <taxon>Spiralia</taxon>
        <taxon>Lophotrochozoa</taxon>
        <taxon>Platyhelminthes</taxon>
        <taxon>Trematoda</taxon>
        <taxon>Digenea</taxon>
        <taxon>Strigeidida</taxon>
        <taxon>Schistosomatoidea</taxon>
        <taxon>Schistosomatidae</taxon>
        <taxon>Schistosoma</taxon>
    </lineage>
</organism>
<name>A0AA85FAT2_9TREM</name>
<evidence type="ECO:0008006" key="4">
    <source>
        <dbReference type="Google" id="ProtNLM"/>
    </source>
</evidence>
<accession>A0AA85FAT2</accession>
<proteinExistence type="predicted"/>
<evidence type="ECO:0000313" key="3">
    <source>
        <dbReference type="WBParaSite" id="SRDH1_42920.1"/>
    </source>
</evidence>
<evidence type="ECO:0000313" key="2">
    <source>
        <dbReference type="Proteomes" id="UP000050792"/>
    </source>
</evidence>
<dbReference type="AlphaFoldDB" id="A0AA85FAT2"/>
<dbReference type="Proteomes" id="UP000050792">
    <property type="component" value="Unassembled WGS sequence"/>
</dbReference>
<reference evidence="3" key="2">
    <citation type="submission" date="2023-11" db="UniProtKB">
        <authorList>
            <consortium name="WormBaseParasite"/>
        </authorList>
    </citation>
    <scope>IDENTIFICATION</scope>
</reference>